<reference evidence="2 3" key="1">
    <citation type="submission" date="2020-05" db="EMBL/GenBank/DDBJ databases">
        <title>Complete genome sequencing of Campylobacter and Arcobacter type strains.</title>
        <authorList>
            <person name="Miller W.G."/>
            <person name="Yee E."/>
        </authorList>
    </citation>
    <scope>NUCLEOTIDE SEQUENCE [LARGE SCALE GENOMIC DNA]</scope>
    <source>
        <strain evidence="2 3">LMG 21996</strain>
    </source>
</reference>
<name>A0A7L5JSF7_9BACT</name>
<gene>
    <name evidence="2" type="ORF">ACBT_2225</name>
</gene>
<protein>
    <submittedName>
        <fullName evidence="2">Uncharacterized protein</fullName>
    </submittedName>
</protein>
<dbReference type="KEGG" id="acib:ACBT_2225"/>
<evidence type="ECO:0000256" key="1">
    <source>
        <dbReference type="SAM" id="Phobius"/>
    </source>
</evidence>
<keyword evidence="1" id="KW-0472">Membrane</keyword>
<keyword evidence="1" id="KW-1133">Transmembrane helix</keyword>
<feature type="transmembrane region" description="Helical" evidence="1">
    <location>
        <begin position="6"/>
        <end position="23"/>
    </location>
</feature>
<evidence type="ECO:0000313" key="3">
    <source>
        <dbReference type="Proteomes" id="UP000509513"/>
    </source>
</evidence>
<dbReference type="EMBL" id="CP054051">
    <property type="protein sequence ID" value="QKJ28105.1"/>
    <property type="molecule type" value="Genomic_DNA"/>
</dbReference>
<evidence type="ECO:0000313" key="2">
    <source>
        <dbReference type="EMBL" id="QKJ28105.1"/>
    </source>
</evidence>
<proteinExistence type="predicted"/>
<accession>A0A7L5JSF7</accession>
<keyword evidence="1" id="KW-0812">Transmembrane</keyword>
<dbReference type="AlphaFoldDB" id="A0A7L5JSF7"/>
<dbReference type="RefSeq" id="WP_024774363.1">
    <property type="nucleotide sequence ID" value="NZ_CP054051.1"/>
</dbReference>
<sequence length="244" mass="28142">MLGNIWISSALVVVTIFSTGALWKSLSDIKETKQLQEHYEIISEIKTLLAKQYNKNPKDITRDEIIVHLPNGQNWEKVLLLDRDKSSAISNKSLINKDGYIEISEDEKLKLLALKAKLKYLTDVNSITPENGKYIFEIGKSEKNAVVQDLEIQKSVDKAIHALSQDILYTSTSSKSFVLNSVLENFTPYEKFHFTFLKENETSISEDVLKERQQAYFKQKIKEKLYKNESSIETRLYKELESLL</sequence>
<dbReference type="Proteomes" id="UP000509513">
    <property type="component" value="Chromosome"/>
</dbReference>
<organism evidence="2 3">
    <name type="scientific">Aliarcobacter cibarius</name>
    <dbReference type="NCBI Taxonomy" id="255507"/>
    <lineage>
        <taxon>Bacteria</taxon>
        <taxon>Pseudomonadati</taxon>
        <taxon>Campylobacterota</taxon>
        <taxon>Epsilonproteobacteria</taxon>
        <taxon>Campylobacterales</taxon>
        <taxon>Arcobacteraceae</taxon>
        <taxon>Aliarcobacter</taxon>
    </lineage>
</organism>